<dbReference type="Gene3D" id="1.10.287.1260">
    <property type="match status" value="1"/>
</dbReference>
<dbReference type="InterPro" id="IPR023408">
    <property type="entry name" value="MscS_beta-dom_sf"/>
</dbReference>
<evidence type="ECO:0000256" key="2">
    <source>
        <dbReference type="ARBA" id="ARBA00008017"/>
    </source>
</evidence>
<feature type="domain" description="Mechanosensitive ion channel transmembrane helices 2/3" evidence="10">
    <location>
        <begin position="150"/>
        <end position="190"/>
    </location>
</feature>
<dbReference type="Proteomes" id="UP000768567">
    <property type="component" value="Unassembled WGS sequence"/>
</dbReference>
<feature type="transmembrane region" description="Helical" evidence="7">
    <location>
        <begin position="149"/>
        <end position="168"/>
    </location>
</feature>
<dbReference type="Pfam" id="PF21082">
    <property type="entry name" value="MS_channel_3rd"/>
    <property type="match status" value="1"/>
</dbReference>
<evidence type="ECO:0000256" key="3">
    <source>
        <dbReference type="ARBA" id="ARBA00022475"/>
    </source>
</evidence>
<feature type="domain" description="Mechanosensitive ion channel MscS" evidence="8">
    <location>
        <begin position="192"/>
        <end position="257"/>
    </location>
</feature>
<dbReference type="InterPro" id="IPR011066">
    <property type="entry name" value="MscS_channel_C_sf"/>
</dbReference>
<sequence>MIETKTEVLSWLAGFGEYAPLLRILLAVILIFVGLFGARLFRWIFHQLRDKLASKLPEWLQILFDGCTEPAILFVRCLLWYFAFLIFPWAFDAASPVWKTAGTVMAIASVCLLTQGLWNSAGLCRLLLRSAQNRLDLETNKTMNSFFEKIYRALVLLFGGIQVLNLLGCEVNTLITGAGIAGLAVSLGAQSTLSNLIAGASMVIERPFGIGDYITLGSFEGTVEDISFRSTRIRTLDNSVITVENSKVSAEYICNATTRQNRLLSMTVGVTYGTSREHLETLCDDLRAMLKKDPQVLPESVYVMLSNFGASSIDIEIRCYVTALGGDEFRVLKSRLNWQIMVIMEKDGCDFAFPSTSVYLETPVSVSSPAAPDDGKTE</sequence>
<proteinExistence type="inferred from homology"/>
<dbReference type="InterPro" id="IPR011014">
    <property type="entry name" value="MscS_channel_TM-2"/>
</dbReference>
<keyword evidence="4 7" id="KW-0812">Transmembrane</keyword>
<dbReference type="InterPro" id="IPR010920">
    <property type="entry name" value="LSM_dom_sf"/>
</dbReference>
<dbReference type="PANTHER" id="PTHR30566">
    <property type="entry name" value="YNAI-RELATED MECHANOSENSITIVE ION CHANNEL"/>
    <property type="match status" value="1"/>
</dbReference>
<dbReference type="Gene3D" id="3.30.70.100">
    <property type="match status" value="1"/>
</dbReference>
<dbReference type="InterPro" id="IPR049278">
    <property type="entry name" value="MS_channel_C"/>
</dbReference>
<keyword evidence="5 7" id="KW-1133">Transmembrane helix</keyword>
<keyword evidence="3" id="KW-1003">Cell membrane</keyword>
<evidence type="ECO:0000313" key="11">
    <source>
        <dbReference type="EMBL" id="MBE5036831.1"/>
    </source>
</evidence>
<dbReference type="Pfam" id="PF00924">
    <property type="entry name" value="MS_channel_2nd"/>
    <property type="match status" value="1"/>
</dbReference>
<feature type="transmembrane region" description="Helical" evidence="7">
    <location>
        <begin position="20"/>
        <end position="41"/>
    </location>
</feature>
<dbReference type="SUPFAM" id="SSF82861">
    <property type="entry name" value="Mechanosensitive channel protein MscS (YggB), transmembrane region"/>
    <property type="match status" value="1"/>
</dbReference>
<evidence type="ECO:0000256" key="6">
    <source>
        <dbReference type="ARBA" id="ARBA00023136"/>
    </source>
</evidence>
<evidence type="ECO:0000313" key="12">
    <source>
        <dbReference type="Proteomes" id="UP000768567"/>
    </source>
</evidence>
<reference evidence="11 12" key="1">
    <citation type="submission" date="2020-10" db="EMBL/GenBank/DDBJ databases">
        <title>ChiBAC.</title>
        <authorList>
            <person name="Zenner C."/>
            <person name="Hitch T.C.A."/>
            <person name="Clavel T."/>
        </authorList>
    </citation>
    <scope>NUCLEOTIDE SEQUENCE [LARGE SCALE GENOMIC DNA]</scope>
    <source>
        <strain evidence="11 12">DSM 109015</strain>
    </source>
</reference>
<feature type="domain" description="Mechanosensitive ion channel MscS C-terminal" evidence="9">
    <location>
        <begin position="265"/>
        <end position="348"/>
    </location>
</feature>
<feature type="transmembrane region" description="Helical" evidence="7">
    <location>
        <begin position="103"/>
        <end position="128"/>
    </location>
</feature>
<gene>
    <name evidence="11" type="ORF">INF35_03415</name>
</gene>
<keyword evidence="6 7" id="KW-0472">Membrane</keyword>
<organism evidence="11 12">
    <name type="scientific">Gemmiger gallinarum</name>
    <dbReference type="NCBI Taxonomy" id="2779354"/>
    <lineage>
        <taxon>Bacteria</taxon>
        <taxon>Bacillati</taxon>
        <taxon>Bacillota</taxon>
        <taxon>Clostridia</taxon>
        <taxon>Eubacteriales</taxon>
        <taxon>Gemmiger</taxon>
    </lineage>
</organism>
<evidence type="ECO:0000256" key="7">
    <source>
        <dbReference type="SAM" id="Phobius"/>
    </source>
</evidence>
<accession>A0ABR9R120</accession>
<evidence type="ECO:0000259" key="10">
    <source>
        <dbReference type="Pfam" id="PF21088"/>
    </source>
</evidence>
<evidence type="ECO:0000256" key="1">
    <source>
        <dbReference type="ARBA" id="ARBA00004651"/>
    </source>
</evidence>
<dbReference type="Pfam" id="PF21088">
    <property type="entry name" value="MS_channel_1st"/>
    <property type="match status" value="1"/>
</dbReference>
<protein>
    <submittedName>
        <fullName evidence="11">Mechanosensitive ion channel family protein</fullName>
    </submittedName>
</protein>
<dbReference type="SUPFAM" id="SSF50182">
    <property type="entry name" value="Sm-like ribonucleoproteins"/>
    <property type="match status" value="1"/>
</dbReference>
<evidence type="ECO:0000259" key="8">
    <source>
        <dbReference type="Pfam" id="PF00924"/>
    </source>
</evidence>
<dbReference type="PANTHER" id="PTHR30566:SF5">
    <property type="entry name" value="MECHANOSENSITIVE ION CHANNEL PROTEIN 1, MITOCHONDRIAL-RELATED"/>
    <property type="match status" value="1"/>
</dbReference>
<dbReference type="InterPro" id="IPR006685">
    <property type="entry name" value="MscS_channel_2nd"/>
</dbReference>
<keyword evidence="12" id="KW-1185">Reference proteome</keyword>
<dbReference type="SUPFAM" id="SSF82689">
    <property type="entry name" value="Mechanosensitive channel protein MscS (YggB), C-terminal domain"/>
    <property type="match status" value="1"/>
</dbReference>
<feature type="transmembrane region" description="Helical" evidence="7">
    <location>
        <begin position="71"/>
        <end position="91"/>
    </location>
</feature>
<evidence type="ECO:0000256" key="5">
    <source>
        <dbReference type="ARBA" id="ARBA00022989"/>
    </source>
</evidence>
<evidence type="ECO:0000259" key="9">
    <source>
        <dbReference type="Pfam" id="PF21082"/>
    </source>
</evidence>
<comment type="caution">
    <text evidence="11">The sequence shown here is derived from an EMBL/GenBank/DDBJ whole genome shotgun (WGS) entry which is preliminary data.</text>
</comment>
<name>A0ABR9R120_9FIRM</name>
<evidence type="ECO:0000256" key="4">
    <source>
        <dbReference type="ARBA" id="ARBA00022692"/>
    </source>
</evidence>
<dbReference type="InterPro" id="IPR049142">
    <property type="entry name" value="MS_channel_1st"/>
</dbReference>
<dbReference type="EMBL" id="JADCKC010000001">
    <property type="protein sequence ID" value="MBE5036831.1"/>
    <property type="molecule type" value="Genomic_DNA"/>
</dbReference>
<comment type="similarity">
    <text evidence="2">Belongs to the MscS (TC 1.A.23) family.</text>
</comment>
<comment type="subcellular location">
    <subcellularLocation>
        <location evidence="1">Cell membrane</location>
        <topology evidence="1">Multi-pass membrane protein</topology>
    </subcellularLocation>
</comment>
<dbReference type="Gene3D" id="2.30.30.60">
    <property type="match status" value="1"/>
</dbReference>